<keyword evidence="9" id="KW-0472">Membrane</keyword>
<dbReference type="EC" id="2.7.13.3" evidence="2"/>
<evidence type="ECO:0000259" key="11">
    <source>
        <dbReference type="Pfam" id="PF07730"/>
    </source>
</evidence>
<evidence type="ECO:0000256" key="9">
    <source>
        <dbReference type="SAM" id="Phobius"/>
    </source>
</evidence>
<comment type="caution">
    <text evidence="13">The sequence shown here is derived from an EMBL/GenBank/DDBJ whole genome shotgun (WGS) entry which is preliminary data.</text>
</comment>
<sequence>MSVLSTYRALPGFAQDLLVAVAFVAGGSALYAADMHAFAGHDPVPGWGRHTLLVAVAAPLLLRRRAPATGLCLAAVPLAADIALGPTVPVLLAFTDHLYAVTLYGSRRANRVLVTVAAAGSLAVTVGALVLTADWRTAVLVVVVYVPFVAVPVWWATNIRQHRELAETEREAAARLARIAELDRDAAVAAERARMARDLHDVIAGHLSAIALQSEAALSTPDPTAAGTVLRSVRENSVSALEEMRAMIGLLRTGESAETTAPARLSALSKLVESARASGMRVEVHSELGGEPGLPAAVDLAAYRIAQEALTNAVRHAPGSSATVTVRRADDELTVEVVNELTGTQDGKGQGTGLLSMRERAQAVGGSLSAGPAGHGWRVRAVLPVGRVRS</sequence>
<feature type="transmembrane region" description="Helical" evidence="9">
    <location>
        <begin position="12"/>
        <end position="32"/>
    </location>
</feature>
<keyword evidence="14" id="KW-1185">Reference proteome</keyword>
<feature type="transmembrane region" description="Helical" evidence="9">
    <location>
        <begin position="138"/>
        <end position="156"/>
    </location>
</feature>
<evidence type="ECO:0000313" key="14">
    <source>
        <dbReference type="Proteomes" id="UP000249915"/>
    </source>
</evidence>
<keyword evidence="8" id="KW-0902">Two-component regulatory system</keyword>
<dbReference type="PANTHER" id="PTHR24421:SF10">
    <property type="entry name" value="NITRATE_NITRITE SENSOR PROTEIN NARQ"/>
    <property type="match status" value="1"/>
</dbReference>
<organism evidence="13 14">
    <name type="scientific">Prauserella muralis</name>
    <dbReference type="NCBI Taxonomy" id="588067"/>
    <lineage>
        <taxon>Bacteria</taxon>
        <taxon>Bacillati</taxon>
        <taxon>Actinomycetota</taxon>
        <taxon>Actinomycetes</taxon>
        <taxon>Pseudonocardiales</taxon>
        <taxon>Pseudonocardiaceae</taxon>
        <taxon>Prauserella</taxon>
    </lineage>
</organism>
<keyword evidence="5" id="KW-0547">Nucleotide-binding</keyword>
<evidence type="ECO:0000256" key="4">
    <source>
        <dbReference type="ARBA" id="ARBA00022679"/>
    </source>
</evidence>
<keyword evidence="4" id="KW-0808">Transferase</keyword>
<protein>
    <recommendedName>
        <fullName evidence="2">histidine kinase</fullName>
        <ecNumber evidence="2">2.7.13.3</ecNumber>
    </recommendedName>
</protein>
<evidence type="ECO:0000256" key="2">
    <source>
        <dbReference type="ARBA" id="ARBA00012438"/>
    </source>
</evidence>
<feature type="domain" description="Histidine kinase/HSP90-like ATPase" evidence="10">
    <location>
        <begin position="301"/>
        <end position="385"/>
    </location>
</feature>
<dbReference type="Gene3D" id="3.30.565.10">
    <property type="entry name" value="Histidine kinase-like ATPase, C-terminal domain"/>
    <property type="match status" value="1"/>
</dbReference>
<keyword evidence="7" id="KW-0067">ATP-binding</keyword>
<dbReference type="InterPro" id="IPR055558">
    <property type="entry name" value="DUF7134"/>
</dbReference>
<dbReference type="Gene3D" id="1.20.5.1930">
    <property type="match status" value="1"/>
</dbReference>
<evidence type="ECO:0000256" key="1">
    <source>
        <dbReference type="ARBA" id="ARBA00000085"/>
    </source>
</evidence>
<dbReference type="CDD" id="cd16917">
    <property type="entry name" value="HATPase_UhpB-NarQ-NarX-like"/>
    <property type="match status" value="1"/>
</dbReference>
<evidence type="ECO:0000256" key="8">
    <source>
        <dbReference type="ARBA" id="ARBA00023012"/>
    </source>
</evidence>
<feature type="domain" description="DUF7134" evidence="12">
    <location>
        <begin position="16"/>
        <end position="163"/>
    </location>
</feature>
<dbReference type="EMBL" id="MASW01000002">
    <property type="protein sequence ID" value="PXY28472.1"/>
    <property type="molecule type" value="Genomic_DNA"/>
</dbReference>
<evidence type="ECO:0000259" key="12">
    <source>
        <dbReference type="Pfam" id="PF23539"/>
    </source>
</evidence>
<feature type="transmembrane region" description="Helical" evidence="9">
    <location>
        <begin position="112"/>
        <end position="131"/>
    </location>
</feature>
<dbReference type="PANTHER" id="PTHR24421">
    <property type="entry name" value="NITRATE/NITRITE SENSOR PROTEIN NARX-RELATED"/>
    <property type="match status" value="1"/>
</dbReference>
<dbReference type="AlphaFoldDB" id="A0A2V4B3A7"/>
<dbReference type="InterPro" id="IPR050482">
    <property type="entry name" value="Sensor_HK_TwoCompSys"/>
</dbReference>
<evidence type="ECO:0000259" key="10">
    <source>
        <dbReference type="Pfam" id="PF02518"/>
    </source>
</evidence>
<dbReference type="GO" id="GO:0046983">
    <property type="term" value="F:protein dimerization activity"/>
    <property type="evidence" value="ECO:0007669"/>
    <property type="project" value="InterPro"/>
</dbReference>
<keyword evidence="9" id="KW-1133">Transmembrane helix</keyword>
<evidence type="ECO:0000256" key="7">
    <source>
        <dbReference type="ARBA" id="ARBA00022840"/>
    </source>
</evidence>
<feature type="transmembrane region" description="Helical" evidence="9">
    <location>
        <begin position="69"/>
        <end position="92"/>
    </location>
</feature>
<proteinExistence type="predicted"/>
<evidence type="ECO:0000256" key="3">
    <source>
        <dbReference type="ARBA" id="ARBA00022553"/>
    </source>
</evidence>
<dbReference type="InterPro" id="IPR036890">
    <property type="entry name" value="HATPase_C_sf"/>
</dbReference>
<name>A0A2V4B3A7_9PSEU</name>
<evidence type="ECO:0000313" key="13">
    <source>
        <dbReference type="EMBL" id="PXY28472.1"/>
    </source>
</evidence>
<evidence type="ECO:0000256" key="5">
    <source>
        <dbReference type="ARBA" id="ARBA00022741"/>
    </source>
</evidence>
<dbReference type="GO" id="GO:0005524">
    <property type="term" value="F:ATP binding"/>
    <property type="evidence" value="ECO:0007669"/>
    <property type="project" value="UniProtKB-KW"/>
</dbReference>
<evidence type="ECO:0000256" key="6">
    <source>
        <dbReference type="ARBA" id="ARBA00022777"/>
    </source>
</evidence>
<feature type="domain" description="Signal transduction histidine kinase subgroup 3 dimerisation and phosphoacceptor" evidence="11">
    <location>
        <begin position="191"/>
        <end position="254"/>
    </location>
</feature>
<accession>A0A2V4B3A7</accession>
<dbReference type="Proteomes" id="UP000249915">
    <property type="component" value="Unassembled WGS sequence"/>
</dbReference>
<reference evidence="13 14" key="1">
    <citation type="submission" date="2016-07" db="EMBL/GenBank/DDBJ databases">
        <title>Draft genome sequence of Prauserella muralis DSM 45305, isolated from a mould-covered wall in an indoor environment.</title>
        <authorList>
            <person name="Ruckert C."/>
            <person name="Albersmeier A."/>
            <person name="Jiang C.-L."/>
            <person name="Jiang Y."/>
            <person name="Kalinowski J."/>
            <person name="Schneider O."/>
            <person name="Winkler A."/>
            <person name="Zotchev S.B."/>
        </authorList>
    </citation>
    <scope>NUCLEOTIDE SEQUENCE [LARGE SCALE GENOMIC DNA]</scope>
    <source>
        <strain evidence="13 14">DSM 45305</strain>
    </source>
</reference>
<dbReference type="Pfam" id="PF07730">
    <property type="entry name" value="HisKA_3"/>
    <property type="match status" value="1"/>
</dbReference>
<keyword evidence="6 13" id="KW-0418">Kinase</keyword>
<feature type="transmembrane region" description="Helical" evidence="9">
    <location>
        <begin position="44"/>
        <end position="62"/>
    </location>
</feature>
<gene>
    <name evidence="13" type="ORF">BAY60_17590</name>
</gene>
<keyword evidence="3" id="KW-0597">Phosphoprotein</keyword>
<dbReference type="GO" id="GO:0016020">
    <property type="term" value="C:membrane"/>
    <property type="evidence" value="ECO:0007669"/>
    <property type="project" value="InterPro"/>
</dbReference>
<dbReference type="SUPFAM" id="SSF55874">
    <property type="entry name" value="ATPase domain of HSP90 chaperone/DNA topoisomerase II/histidine kinase"/>
    <property type="match status" value="1"/>
</dbReference>
<dbReference type="Pfam" id="PF02518">
    <property type="entry name" value="HATPase_c"/>
    <property type="match status" value="1"/>
</dbReference>
<dbReference type="Pfam" id="PF23539">
    <property type="entry name" value="DUF7134"/>
    <property type="match status" value="1"/>
</dbReference>
<dbReference type="GO" id="GO:0000155">
    <property type="term" value="F:phosphorelay sensor kinase activity"/>
    <property type="evidence" value="ECO:0007669"/>
    <property type="project" value="InterPro"/>
</dbReference>
<keyword evidence="9" id="KW-0812">Transmembrane</keyword>
<dbReference type="InterPro" id="IPR003594">
    <property type="entry name" value="HATPase_dom"/>
</dbReference>
<dbReference type="InterPro" id="IPR011712">
    <property type="entry name" value="Sig_transdc_His_kin_sub3_dim/P"/>
</dbReference>
<comment type="catalytic activity">
    <reaction evidence="1">
        <text>ATP + protein L-histidine = ADP + protein N-phospho-L-histidine.</text>
        <dbReference type="EC" id="2.7.13.3"/>
    </reaction>
</comment>